<comment type="caution">
    <text evidence="1">The sequence shown here is derived from an EMBL/GenBank/DDBJ whole genome shotgun (WGS) entry which is preliminary data.</text>
</comment>
<evidence type="ECO:0000313" key="1">
    <source>
        <dbReference type="EMBL" id="GAA2410136.1"/>
    </source>
</evidence>
<gene>
    <name evidence="1" type="ORF">GCM10010191_18580</name>
</gene>
<dbReference type="InterPro" id="IPR041881">
    <property type="entry name" value="PqqD_sf"/>
</dbReference>
<proteinExistence type="predicted"/>
<dbReference type="EMBL" id="BAAARW010000006">
    <property type="protein sequence ID" value="GAA2410136.1"/>
    <property type="molecule type" value="Genomic_DNA"/>
</dbReference>
<dbReference type="Proteomes" id="UP001501231">
    <property type="component" value="Unassembled WGS sequence"/>
</dbReference>
<evidence type="ECO:0000313" key="2">
    <source>
        <dbReference type="Proteomes" id="UP001501231"/>
    </source>
</evidence>
<dbReference type="InterPro" id="IPR008792">
    <property type="entry name" value="PQQD"/>
</dbReference>
<protein>
    <recommendedName>
        <fullName evidence="3">Lasso peptide biosynthesis PqqD family chaperone</fullName>
    </recommendedName>
</protein>
<dbReference type="NCBIfam" id="NF033530">
    <property type="entry name" value="lasso_PqqD_Strm"/>
    <property type="match status" value="1"/>
</dbReference>
<keyword evidence="2" id="KW-1185">Reference proteome</keyword>
<accession>A0ABN3IR26</accession>
<dbReference type="Pfam" id="PF05402">
    <property type="entry name" value="PqqD"/>
    <property type="match status" value="1"/>
</dbReference>
<reference evidence="1 2" key="1">
    <citation type="journal article" date="2019" name="Int. J. Syst. Evol. Microbiol.">
        <title>The Global Catalogue of Microorganisms (GCM) 10K type strain sequencing project: providing services to taxonomists for standard genome sequencing and annotation.</title>
        <authorList>
            <consortium name="The Broad Institute Genomics Platform"/>
            <consortium name="The Broad Institute Genome Sequencing Center for Infectious Disease"/>
            <person name="Wu L."/>
            <person name="Ma J."/>
        </authorList>
    </citation>
    <scope>NUCLEOTIDE SEQUENCE [LARGE SCALE GENOMIC DNA]</scope>
    <source>
        <strain evidence="1 2">JCM 3325</strain>
    </source>
</reference>
<organism evidence="1 2">
    <name type="scientific">Actinomadura vinacea</name>
    <dbReference type="NCBI Taxonomy" id="115336"/>
    <lineage>
        <taxon>Bacteria</taxon>
        <taxon>Bacillati</taxon>
        <taxon>Actinomycetota</taxon>
        <taxon>Actinomycetes</taxon>
        <taxon>Streptosporangiales</taxon>
        <taxon>Thermomonosporaceae</taxon>
        <taxon>Actinomadura</taxon>
    </lineage>
</organism>
<name>A0ABN3IR26_9ACTN</name>
<evidence type="ECO:0008006" key="3">
    <source>
        <dbReference type="Google" id="ProtNLM"/>
    </source>
</evidence>
<sequence length="68" mass="7701">MVLLNERTGRYWSLNQTGRAVLLSLMDGRGPEDAVEDLARRYPSFADRIAQDVEALVRSLLEEKVVLP</sequence>
<dbReference type="Gene3D" id="1.10.10.1150">
    <property type="entry name" value="Coenzyme PQQ synthesis protein D (PqqD)"/>
    <property type="match status" value="1"/>
</dbReference>